<gene>
    <name evidence="1" type="ORF">AWN73_19050</name>
</gene>
<proteinExistence type="predicted"/>
<reference evidence="1 2" key="1">
    <citation type="submission" date="2016-01" db="EMBL/GenBank/DDBJ databases">
        <title>Characterization of the Clostridium difficile lineages that are prevalent in Hong Kong and China.</title>
        <authorList>
            <person name="Kwok J.S.-L."/>
            <person name="Lam W.-Y."/>
            <person name="Ip M."/>
            <person name="Chan T.-F."/>
            <person name="Hawkey P.M."/>
            <person name="Tsui S.K.-W."/>
        </authorList>
    </citation>
    <scope>NUCLEOTIDE SEQUENCE [LARGE SCALE GENOMIC DNA]</scope>
    <source>
        <strain evidence="1 2">300064</strain>
    </source>
</reference>
<dbReference type="Proteomes" id="UP000238081">
    <property type="component" value="Unassembled WGS sequence"/>
</dbReference>
<dbReference type="RefSeq" id="WP_043667220.1">
    <property type="nucleotide sequence ID" value="NZ_JSEG01000053.1"/>
</dbReference>
<organism evidence="1 2">
    <name type="scientific">Clostridium butyricum</name>
    <dbReference type="NCBI Taxonomy" id="1492"/>
    <lineage>
        <taxon>Bacteria</taxon>
        <taxon>Bacillati</taxon>
        <taxon>Bacillota</taxon>
        <taxon>Clostridia</taxon>
        <taxon>Eubacteriales</taxon>
        <taxon>Clostridiaceae</taxon>
        <taxon>Clostridium</taxon>
    </lineage>
</organism>
<evidence type="ECO:0000313" key="2">
    <source>
        <dbReference type="Proteomes" id="UP000238081"/>
    </source>
</evidence>
<protein>
    <submittedName>
        <fullName evidence="1">Uncharacterized protein</fullName>
    </submittedName>
</protein>
<dbReference type="EMBL" id="LRDH01000147">
    <property type="protein sequence ID" value="PPV12390.1"/>
    <property type="molecule type" value="Genomic_DNA"/>
</dbReference>
<name>A0A2S7F6D7_CLOBU</name>
<accession>A0A2S7F6D7</accession>
<evidence type="ECO:0000313" key="1">
    <source>
        <dbReference type="EMBL" id="PPV12390.1"/>
    </source>
</evidence>
<comment type="caution">
    <text evidence="1">The sequence shown here is derived from an EMBL/GenBank/DDBJ whole genome shotgun (WGS) entry which is preliminary data.</text>
</comment>
<sequence>MAGDFLEGMLFETGLTIVGSGIKATSVLKSGEVLSEGEIVAGSGIGNLKGSNGVTQARKIDIPKSVERQVKKLSPEARKSYDKAIEALKNSDTRE</sequence>
<dbReference type="AlphaFoldDB" id="A0A2S7F6D7"/>